<dbReference type="GO" id="GO:0004683">
    <property type="term" value="F:calcium/calmodulin-dependent protein kinase activity"/>
    <property type="evidence" value="ECO:0007669"/>
    <property type="project" value="TreeGrafter"/>
</dbReference>
<dbReference type="WBParaSite" id="GPUH_0000624201-mRNA-1">
    <property type="protein sequence ID" value="GPUH_0000624201-mRNA-1"/>
    <property type="gene ID" value="GPUH_0000624201"/>
</dbReference>
<dbReference type="PANTHER" id="PTHR24346:SF77">
    <property type="entry name" value="SERINE THREONINE PROTEIN KINASE"/>
    <property type="match status" value="1"/>
</dbReference>
<evidence type="ECO:0000313" key="6">
    <source>
        <dbReference type="WBParaSite" id="GPUH_0000624201-mRNA-1"/>
    </source>
</evidence>
<organism evidence="6">
    <name type="scientific">Gongylonema pulchrum</name>
    <dbReference type="NCBI Taxonomy" id="637853"/>
    <lineage>
        <taxon>Eukaryota</taxon>
        <taxon>Metazoa</taxon>
        <taxon>Ecdysozoa</taxon>
        <taxon>Nematoda</taxon>
        <taxon>Chromadorea</taxon>
        <taxon>Rhabditida</taxon>
        <taxon>Spirurina</taxon>
        <taxon>Spiruromorpha</taxon>
        <taxon>Spiruroidea</taxon>
        <taxon>Gongylonematidae</taxon>
        <taxon>Gongylonema</taxon>
    </lineage>
</organism>
<dbReference type="Pfam" id="PF00069">
    <property type="entry name" value="Pkinase"/>
    <property type="match status" value="1"/>
</dbReference>
<sequence>MLSAGPPPTRKNKRPILQALRDPMQIVQREIAILKKLNHPNIVKLVEVLDDPTDKYLYMVFELLESGPVLDIPTENPLDERIAWSYFRDTVKGLEYRKIFWDFY</sequence>
<dbReference type="EMBL" id="UYRT01014349">
    <property type="protein sequence ID" value="VDK53922.1"/>
    <property type="molecule type" value="Genomic_DNA"/>
</dbReference>
<dbReference type="InterPro" id="IPR011009">
    <property type="entry name" value="Kinase-like_dom_sf"/>
</dbReference>
<reference evidence="6" key="1">
    <citation type="submission" date="2016-06" db="UniProtKB">
        <authorList>
            <consortium name="WormBaseParasite"/>
        </authorList>
    </citation>
    <scope>IDENTIFICATION</scope>
</reference>
<dbReference type="GO" id="GO:0005524">
    <property type="term" value="F:ATP binding"/>
    <property type="evidence" value="ECO:0007669"/>
    <property type="project" value="UniProtKB-KW"/>
</dbReference>
<dbReference type="Gene3D" id="1.10.510.10">
    <property type="entry name" value="Transferase(Phosphotransferase) domain 1"/>
    <property type="match status" value="1"/>
</dbReference>
<gene>
    <name evidence="4" type="ORF">GPUH_LOCUS6232</name>
</gene>
<evidence type="ECO:0000256" key="1">
    <source>
        <dbReference type="ARBA" id="ARBA00022741"/>
    </source>
</evidence>
<dbReference type="GO" id="GO:0005516">
    <property type="term" value="F:calmodulin binding"/>
    <property type="evidence" value="ECO:0007669"/>
    <property type="project" value="TreeGrafter"/>
</dbReference>
<evidence type="ECO:0000259" key="3">
    <source>
        <dbReference type="PROSITE" id="PS50011"/>
    </source>
</evidence>
<dbReference type="PROSITE" id="PS50011">
    <property type="entry name" value="PROTEIN_KINASE_DOM"/>
    <property type="match status" value="1"/>
</dbReference>
<dbReference type="PANTHER" id="PTHR24346">
    <property type="entry name" value="MAP/MICROTUBULE AFFINITY-REGULATING KINASE"/>
    <property type="match status" value="1"/>
</dbReference>
<dbReference type="SUPFAM" id="SSF56112">
    <property type="entry name" value="Protein kinase-like (PK-like)"/>
    <property type="match status" value="1"/>
</dbReference>
<protein>
    <submittedName>
        <fullName evidence="6">Protein kinase domain-containing protein</fullName>
    </submittedName>
</protein>
<dbReference type="GO" id="GO:0035556">
    <property type="term" value="P:intracellular signal transduction"/>
    <property type="evidence" value="ECO:0007669"/>
    <property type="project" value="TreeGrafter"/>
</dbReference>
<name>A0A183DBZ3_9BILA</name>
<accession>A0A183DBZ3</accession>
<keyword evidence="2" id="KW-0067">ATP-binding</keyword>
<dbReference type="InterPro" id="IPR000719">
    <property type="entry name" value="Prot_kinase_dom"/>
</dbReference>
<dbReference type="OrthoDB" id="68483at2759"/>
<keyword evidence="1" id="KW-0547">Nucleotide-binding</keyword>
<evidence type="ECO:0000313" key="4">
    <source>
        <dbReference type="EMBL" id="VDK53922.1"/>
    </source>
</evidence>
<proteinExistence type="predicted"/>
<reference evidence="4 5" key="2">
    <citation type="submission" date="2018-11" db="EMBL/GenBank/DDBJ databases">
        <authorList>
            <consortium name="Pathogen Informatics"/>
        </authorList>
    </citation>
    <scope>NUCLEOTIDE SEQUENCE [LARGE SCALE GENOMIC DNA]</scope>
</reference>
<dbReference type="Proteomes" id="UP000271098">
    <property type="component" value="Unassembled WGS sequence"/>
</dbReference>
<evidence type="ECO:0000313" key="5">
    <source>
        <dbReference type="Proteomes" id="UP000271098"/>
    </source>
</evidence>
<feature type="domain" description="Protein kinase" evidence="3">
    <location>
        <begin position="1"/>
        <end position="104"/>
    </location>
</feature>
<evidence type="ECO:0000256" key="2">
    <source>
        <dbReference type="ARBA" id="ARBA00022840"/>
    </source>
</evidence>
<dbReference type="AlphaFoldDB" id="A0A183DBZ3"/>
<keyword evidence="5" id="KW-1185">Reference proteome</keyword>
<dbReference type="GO" id="GO:0005737">
    <property type="term" value="C:cytoplasm"/>
    <property type="evidence" value="ECO:0007669"/>
    <property type="project" value="TreeGrafter"/>
</dbReference>